<dbReference type="EMBL" id="VSRR010114257">
    <property type="protein sequence ID" value="MPC98483.1"/>
    <property type="molecule type" value="Genomic_DNA"/>
</dbReference>
<protein>
    <submittedName>
        <fullName evidence="1">Polyprotein P3</fullName>
    </submittedName>
</protein>
<dbReference type="InterPro" id="IPR043502">
    <property type="entry name" value="DNA/RNA_pol_sf"/>
</dbReference>
<dbReference type="SUPFAM" id="SSF56672">
    <property type="entry name" value="DNA/RNA polymerases"/>
    <property type="match status" value="1"/>
</dbReference>
<dbReference type="GO" id="GO:0071897">
    <property type="term" value="P:DNA biosynthetic process"/>
    <property type="evidence" value="ECO:0007669"/>
    <property type="project" value="UniProtKB-ARBA"/>
</dbReference>
<dbReference type="Gene3D" id="3.30.70.270">
    <property type="match status" value="1"/>
</dbReference>
<dbReference type="InterPro" id="IPR051320">
    <property type="entry name" value="Viral_Replic_Matur_Polypro"/>
</dbReference>
<name>A0A5B7JVL6_PORTR</name>
<dbReference type="OrthoDB" id="6618553at2759"/>
<proteinExistence type="predicted"/>
<dbReference type="PANTHER" id="PTHR33064:SF37">
    <property type="entry name" value="RIBONUCLEASE H"/>
    <property type="match status" value="1"/>
</dbReference>
<organism evidence="1 2">
    <name type="scientific">Portunus trituberculatus</name>
    <name type="common">Swimming crab</name>
    <name type="synonym">Neptunus trituberculatus</name>
    <dbReference type="NCBI Taxonomy" id="210409"/>
    <lineage>
        <taxon>Eukaryota</taxon>
        <taxon>Metazoa</taxon>
        <taxon>Ecdysozoa</taxon>
        <taxon>Arthropoda</taxon>
        <taxon>Crustacea</taxon>
        <taxon>Multicrustacea</taxon>
        <taxon>Malacostraca</taxon>
        <taxon>Eumalacostraca</taxon>
        <taxon>Eucarida</taxon>
        <taxon>Decapoda</taxon>
        <taxon>Pleocyemata</taxon>
        <taxon>Brachyura</taxon>
        <taxon>Eubrachyura</taxon>
        <taxon>Portunoidea</taxon>
        <taxon>Portunidae</taxon>
        <taxon>Portuninae</taxon>
        <taxon>Portunus</taxon>
    </lineage>
</organism>
<keyword evidence="2" id="KW-1185">Reference proteome</keyword>
<comment type="caution">
    <text evidence="1">The sequence shown here is derived from an EMBL/GenBank/DDBJ whole genome shotgun (WGS) entry which is preliminary data.</text>
</comment>
<evidence type="ECO:0000313" key="2">
    <source>
        <dbReference type="Proteomes" id="UP000324222"/>
    </source>
</evidence>
<evidence type="ECO:0000313" key="1">
    <source>
        <dbReference type="EMBL" id="MPC98483.1"/>
    </source>
</evidence>
<reference evidence="1 2" key="1">
    <citation type="submission" date="2019-05" db="EMBL/GenBank/DDBJ databases">
        <title>Another draft genome of Portunus trituberculatus and its Hox gene families provides insights of decapod evolution.</title>
        <authorList>
            <person name="Jeong J.-H."/>
            <person name="Song I."/>
            <person name="Kim S."/>
            <person name="Choi T."/>
            <person name="Kim D."/>
            <person name="Ryu S."/>
            <person name="Kim W."/>
        </authorList>
    </citation>
    <scope>NUCLEOTIDE SEQUENCE [LARGE SCALE GENOMIC DNA]</scope>
    <source>
        <tissue evidence="1">Muscle</tissue>
    </source>
</reference>
<gene>
    <name evidence="1" type="primary">POL_0</name>
    <name evidence="1" type="ORF">E2C01_093856</name>
</gene>
<accession>A0A5B7JVL6</accession>
<dbReference type="Gene3D" id="3.10.10.10">
    <property type="entry name" value="HIV Type 1 Reverse Transcriptase, subunit A, domain 1"/>
    <property type="match status" value="1"/>
</dbReference>
<dbReference type="AlphaFoldDB" id="A0A5B7JVL6"/>
<dbReference type="InterPro" id="IPR043128">
    <property type="entry name" value="Rev_trsase/Diguanyl_cyclase"/>
</dbReference>
<sequence length="128" mass="14963">MVSRIPRHTYKTIADAHWGFQQIQLHEESITPWGRYRYSRTPMGHCAAPDAYTRRFDEAITGIPRKFKCVDDTLLFDPSVEEAFWHAYDFLETCSTKGVTLKPEKFRFGRREVDFVGSHVGWDVVFSD</sequence>
<dbReference type="PANTHER" id="PTHR33064">
    <property type="entry name" value="POL PROTEIN"/>
    <property type="match status" value="1"/>
</dbReference>
<dbReference type="Proteomes" id="UP000324222">
    <property type="component" value="Unassembled WGS sequence"/>
</dbReference>